<sequence>MEQLELGNITIDVELKDIKNIHLSVYPPNGKVKIAAPERMDLDTIRVFAINKLKWIKKQQAIFNSQARETPREYLSKESHYFKGKRYLLEVIEHAHQSKVELNHSTIKLYIKSNSTVEKRKEVLENWHREQLKEMIVPLILKWEKKIGVKASAIGIRKMRTKWGSCNTETKRIWLNLELAKKPVECLEYIIVHELVHLLERSHNEVFVNYMNQLMPKWRFYREELNKLPFSHVEWKY</sequence>
<evidence type="ECO:0000313" key="3">
    <source>
        <dbReference type="Proteomes" id="UP000248987"/>
    </source>
</evidence>
<dbReference type="OrthoDB" id="9811177at2"/>
<dbReference type="InterPro" id="IPR053136">
    <property type="entry name" value="UTP_pyrophosphatase-like"/>
</dbReference>
<gene>
    <name evidence="2" type="ORF">LX77_03428</name>
</gene>
<dbReference type="RefSeq" id="WP_066438868.1">
    <property type="nucleotide sequence ID" value="NZ_LZRN01000077.1"/>
</dbReference>
<protein>
    <recommendedName>
        <fullName evidence="1">YgjP-like metallopeptidase domain-containing protein</fullName>
    </recommendedName>
</protein>
<accession>A0A1A7QPB0</accession>
<dbReference type="CDD" id="cd07344">
    <property type="entry name" value="M48_yhfN_like"/>
    <property type="match status" value="1"/>
</dbReference>
<keyword evidence="3" id="KW-1185">Reference proteome</keyword>
<dbReference type="PANTHER" id="PTHR30399">
    <property type="entry name" value="UNCHARACTERIZED PROTEIN YGJP"/>
    <property type="match status" value="1"/>
</dbReference>
<evidence type="ECO:0000313" key="2">
    <source>
        <dbReference type="EMBL" id="RAJ19798.1"/>
    </source>
</evidence>
<name>A0A1A7QPB0_9FLAO</name>
<dbReference type="Gene3D" id="3.30.2010.10">
    <property type="entry name" value="Metalloproteases ('zincins'), catalytic domain"/>
    <property type="match status" value="1"/>
</dbReference>
<reference evidence="2 3" key="1">
    <citation type="submission" date="2018-06" db="EMBL/GenBank/DDBJ databases">
        <title>Genomic Encyclopedia of Archaeal and Bacterial Type Strains, Phase II (KMG-II): from individual species to whole genera.</title>
        <authorList>
            <person name="Goeker M."/>
        </authorList>
    </citation>
    <scope>NUCLEOTIDE SEQUENCE [LARGE SCALE GENOMIC DNA]</scope>
    <source>
        <strain evidence="2 3">DSM 12408</strain>
    </source>
</reference>
<dbReference type="PANTHER" id="PTHR30399:SF1">
    <property type="entry name" value="UTP PYROPHOSPHATASE"/>
    <property type="match status" value="1"/>
</dbReference>
<dbReference type="STRING" id="49280.A9996_18575"/>
<feature type="domain" description="YgjP-like metallopeptidase" evidence="1">
    <location>
        <begin position="23"/>
        <end position="227"/>
    </location>
</feature>
<dbReference type="AlphaFoldDB" id="A0A1A7QPB0"/>
<evidence type="ECO:0000259" key="1">
    <source>
        <dbReference type="Pfam" id="PF01863"/>
    </source>
</evidence>
<dbReference type="EMBL" id="QLLQ01000019">
    <property type="protein sequence ID" value="RAJ19798.1"/>
    <property type="molecule type" value="Genomic_DNA"/>
</dbReference>
<proteinExistence type="predicted"/>
<dbReference type="Proteomes" id="UP000248987">
    <property type="component" value="Unassembled WGS sequence"/>
</dbReference>
<dbReference type="Pfam" id="PF01863">
    <property type="entry name" value="YgjP-like"/>
    <property type="match status" value="1"/>
</dbReference>
<comment type="caution">
    <text evidence="2">The sequence shown here is derived from an EMBL/GenBank/DDBJ whole genome shotgun (WGS) entry which is preliminary data.</text>
</comment>
<dbReference type="InterPro" id="IPR002725">
    <property type="entry name" value="YgjP-like_metallopeptidase"/>
</dbReference>
<organism evidence="2 3">
    <name type="scientific">Gelidibacter algens</name>
    <dbReference type="NCBI Taxonomy" id="49280"/>
    <lineage>
        <taxon>Bacteria</taxon>
        <taxon>Pseudomonadati</taxon>
        <taxon>Bacteroidota</taxon>
        <taxon>Flavobacteriia</taxon>
        <taxon>Flavobacteriales</taxon>
        <taxon>Flavobacteriaceae</taxon>
        <taxon>Gelidibacter</taxon>
    </lineage>
</organism>